<dbReference type="EC" id="3.6.3.-" evidence="5"/>
<dbReference type="PANTHER" id="PTHR24220:SF86">
    <property type="entry name" value="ABC TRANSPORTER ABCH.1"/>
    <property type="match status" value="1"/>
</dbReference>
<sequence>MSIIEGTPAEALYRLDGVTRTYDAKGRKVTPLTGVTVEIGAGEFVTIQGPTGGGKSTLLQLLGALDRPTAGSLILAGTELSSASNAELGRIRAEDVGFVFQGFNLIPTLTARENVAMALVPTKTPVPERASRVEEALAHVGLADRGDHLPGELSGGQQQRVAIARAIVKRPRVLLADEPTGNLDEEMRDEILALLESLCADGLTLIVVTHDSAVAKRAHRRLRLKNGRVTEV</sequence>
<evidence type="ECO:0000256" key="2">
    <source>
        <dbReference type="ARBA" id="ARBA00022741"/>
    </source>
</evidence>
<keyword evidence="5" id="KW-0378">Hydrolase</keyword>
<gene>
    <name evidence="5" type="primary">lolD_2</name>
    <name evidence="5" type="ORF">RL72_02708</name>
</gene>
<keyword evidence="5" id="KW-0449">Lipoprotein</keyword>
<evidence type="ECO:0000256" key="3">
    <source>
        <dbReference type="ARBA" id="ARBA00022840"/>
    </source>
</evidence>
<dbReference type="GO" id="GO:0016887">
    <property type="term" value="F:ATP hydrolysis activity"/>
    <property type="evidence" value="ECO:0007669"/>
    <property type="project" value="InterPro"/>
</dbReference>
<dbReference type="InterPro" id="IPR003593">
    <property type="entry name" value="AAA+_ATPase"/>
</dbReference>
<name>A0A0F0KIS2_9MICO</name>
<comment type="caution">
    <text evidence="5">The sequence shown here is derived from an EMBL/GenBank/DDBJ whole genome shotgun (WGS) entry which is preliminary data.</text>
</comment>
<dbReference type="GO" id="GO:0005524">
    <property type="term" value="F:ATP binding"/>
    <property type="evidence" value="ECO:0007669"/>
    <property type="project" value="UniProtKB-KW"/>
</dbReference>
<dbReference type="PANTHER" id="PTHR24220">
    <property type="entry name" value="IMPORT ATP-BINDING PROTEIN"/>
    <property type="match status" value="1"/>
</dbReference>
<dbReference type="SUPFAM" id="SSF52540">
    <property type="entry name" value="P-loop containing nucleoside triphosphate hydrolases"/>
    <property type="match status" value="1"/>
</dbReference>
<dbReference type="InterPro" id="IPR015854">
    <property type="entry name" value="ABC_transpr_LolD-like"/>
</dbReference>
<dbReference type="InterPro" id="IPR017871">
    <property type="entry name" value="ABC_transporter-like_CS"/>
</dbReference>
<evidence type="ECO:0000313" key="6">
    <source>
        <dbReference type="Proteomes" id="UP000033448"/>
    </source>
</evidence>
<dbReference type="RefSeq" id="WP_211256058.1">
    <property type="nucleotide sequence ID" value="NZ_JYIT01000082.1"/>
</dbReference>
<dbReference type="InterPro" id="IPR027417">
    <property type="entry name" value="P-loop_NTPase"/>
</dbReference>
<dbReference type="PATRIC" id="fig|582680.7.peg.2763"/>
<dbReference type="PROSITE" id="PS50893">
    <property type="entry name" value="ABC_TRANSPORTER_2"/>
    <property type="match status" value="1"/>
</dbReference>
<dbReference type="Pfam" id="PF00005">
    <property type="entry name" value="ABC_tran"/>
    <property type="match status" value="1"/>
</dbReference>
<keyword evidence="6" id="KW-1185">Reference proteome</keyword>
<keyword evidence="2" id="KW-0547">Nucleotide-binding</keyword>
<dbReference type="InterPro" id="IPR003439">
    <property type="entry name" value="ABC_transporter-like_ATP-bd"/>
</dbReference>
<dbReference type="GO" id="GO:0022857">
    <property type="term" value="F:transmembrane transporter activity"/>
    <property type="evidence" value="ECO:0007669"/>
    <property type="project" value="TreeGrafter"/>
</dbReference>
<evidence type="ECO:0000259" key="4">
    <source>
        <dbReference type="PROSITE" id="PS50893"/>
    </source>
</evidence>
<dbReference type="Gene3D" id="3.40.50.300">
    <property type="entry name" value="P-loop containing nucleotide triphosphate hydrolases"/>
    <property type="match status" value="1"/>
</dbReference>
<dbReference type="GO" id="GO:0098796">
    <property type="term" value="C:membrane protein complex"/>
    <property type="evidence" value="ECO:0007669"/>
    <property type="project" value="UniProtKB-ARBA"/>
</dbReference>
<accession>A0A0F0KIS2</accession>
<dbReference type="FunFam" id="3.40.50.300:FF:000032">
    <property type="entry name" value="Export ABC transporter ATP-binding protein"/>
    <property type="match status" value="1"/>
</dbReference>
<keyword evidence="3 5" id="KW-0067">ATP-binding</keyword>
<dbReference type="PROSITE" id="PS00211">
    <property type="entry name" value="ABC_TRANSPORTER_1"/>
    <property type="match status" value="1"/>
</dbReference>
<dbReference type="SMART" id="SM00382">
    <property type="entry name" value="AAA"/>
    <property type="match status" value="1"/>
</dbReference>
<dbReference type="AlphaFoldDB" id="A0A0F0KIS2"/>
<evidence type="ECO:0000256" key="1">
    <source>
        <dbReference type="ARBA" id="ARBA00022448"/>
    </source>
</evidence>
<evidence type="ECO:0000313" key="5">
    <source>
        <dbReference type="EMBL" id="KJL20782.1"/>
    </source>
</evidence>
<reference evidence="5 6" key="1">
    <citation type="submission" date="2015-02" db="EMBL/GenBank/DDBJ databases">
        <title>Draft genome sequences of ten Microbacterium spp. with emphasis on heavy metal contaminated environments.</title>
        <authorList>
            <person name="Corretto E."/>
        </authorList>
    </citation>
    <scope>NUCLEOTIDE SEQUENCE [LARGE SCALE GENOMIC DNA]</scope>
    <source>
        <strain evidence="5 6">DSM 23848</strain>
    </source>
</reference>
<keyword evidence="1" id="KW-0813">Transport</keyword>
<proteinExistence type="predicted"/>
<protein>
    <submittedName>
        <fullName evidence="5">Lipoprotein-releasing system ATP-binding protein LolD</fullName>
        <ecNumber evidence="5">3.6.3.-</ecNumber>
    </submittedName>
</protein>
<dbReference type="CDD" id="cd03255">
    <property type="entry name" value="ABC_MJ0796_LolCDE_FtsE"/>
    <property type="match status" value="1"/>
</dbReference>
<dbReference type="Proteomes" id="UP000033448">
    <property type="component" value="Unassembled WGS sequence"/>
</dbReference>
<dbReference type="EMBL" id="JYIT01000082">
    <property type="protein sequence ID" value="KJL20782.1"/>
    <property type="molecule type" value="Genomic_DNA"/>
</dbReference>
<dbReference type="GO" id="GO:0005886">
    <property type="term" value="C:plasma membrane"/>
    <property type="evidence" value="ECO:0007669"/>
    <property type="project" value="TreeGrafter"/>
</dbReference>
<organism evidence="5 6">
    <name type="scientific">Microbacterium azadirachtae</name>
    <dbReference type="NCBI Taxonomy" id="582680"/>
    <lineage>
        <taxon>Bacteria</taxon>
        <taxon>Bacillati</taxon>
        <taxon>Actinomycetota</taxon>
        <taxon>Actinomycetes</taxon>
        <taxon>Micrococcales</taxon>
        <taxon>Microbacteriaceae</taxon>
        <taxon>Microbacterium</taxon>
    </lineage>
</organism>
<feature type="domain" description="ABC transporter" evidence="4">
    <location>
        <begin position="13"/>
        <end position="232"/>
    </location>
</feature>
<dbReference type="InterPro" id="IPR017911">
    <property type="entry name" value="MacB-like_ATP-bd"/>
</dbReference>